<evidence type="ECO:0000313" key="9">
    <source>
        <dbReference type="EMBL" id="TXH83367.1"/>
    </source>
</evidence>
<dbReference type="Pfam" id="PF22451">
    <property type="entry name" value="NirdL-like_HTH"/>
    <property type="match status" value="1"/>
</dbReference>
<dbReference type="PANTHER" id="PTHR43413:SF1">
    <property type="entry name" value="SIROHEME DECARBOXYLASE NIRL SUBUNIT"/>
    <property type="match status" value="1"/>
</dbReference>
<evidence type="ECO:0000259" key="6">
    <source>
        <dbReference type="Pfam" id="PF17805"/>
    </source>
</evidence>
<dbReference type="STRING" id="85643.Tmz1t_2610"/>
<evidence type="ECO:0000313" key="11">
    <source>
        <dbReference type="Proteomes" id="UP000321192"/>
    </source>
</evidence>
<dbReference type="eggNOG" id="COG1522">
    <property type="taxonomic scope" value="Bacteria"/>
</dbReference>
<protein>
    <recommendedName>
        <fullName evidence="4">siroheme decarboxylase</fullName>
        <ecNumber evidence="4">4.1.1.111</ecNumber>
    </recommendedName>
</protein>
<name>C4K9Y6_THASP</name>
<dbReference type="Pfam" id="PF17805">
    <property type="entry name" value="AsnC_trans_reg2"/>
    <property type="match status" value="1"/>
</dbReference>
<dbReference type="EC" id="4.1.1.111" evidence="4"/>
<reference evidence="8 10" key="2">
    <citation type="journal article" date="2012" name="Stand. Genomic Sci.">
        <title>Complete genome sequence of Thauera aminoaromatica strain MZ1T.</title>
        <authorList>
            <person name="Jiang K."/>
            <person name="Sanseverino J."/>
            <person name="Chauhan A."/>
            <person name="Lucas S."/>
            <person name="Copeland A."/>
            <person name="Lapidus A."/>
            <person name="Del Rio T.G."/>
            <person name="Dalin E."/>
            <person name="Tice H."/>
            <person name="Bruce D."/>
            <person name="Goodwin L."/>
            <person name="Pitluck S."/>
            <person name="Sims D."/>
            <person name="Brettin T."/>
            <person name="Detter J.C."/>
            <person name="Han C."/>
            <person name="Chang Y.J."/>
            <person name="Larimer F."/>
            <person name="Land M."/>
            <person name="Hauser L."/>
            <person name="Kyrpides N.C."/>
            <person name="Mikhailova N."/>
            <person name="Moser S."/>
            <person name="Jegier P."/>
            <person name="Close D."/>
            <person name="Debruyn J.M."/>
            <person name="Wang Y."/>
            <person name="Layton A.C."/>
            <person name="Allen M.S."/>
            <person name="Sayler G.S."/>
        </authorList>
    </citation>
    <scope>NUCLEOTIDE SEQUENCE [LARGE SCALE GENOMIC DNA]</scope>
    <source>
        <strain evidence="8 10">MZ1T</strain>
    </source>
</reference>
<evidence type="ECO:0000259" key="7">
    <source>
        <dbReference type="Pfam" id="PF22451"/>
    </source>
</evidence>
<accession>A0A5C7SHW7</accession>
<reference evidence="10" key="1">
    <citation type="submission" date="2009-05" db="EMBL/GenBank/DDBJ databases">
        <title>Complete sequence of chromosome of Thauera sp. MZ1T.</title>
        <authorList>
            <consortium name="US DOE Joint Genome Institute"/>
            <person name="Lucas S."/>
            <person name="Copeland A."/>
            <person name="Lapidus A."/>
            <person name="Glavina del Rio T."/>
            <person name="Dalin E."/>
            <person name="Tice H."/>
            <person name="Bruce D."/>
            <person name="Goodwin L."/>
            <person name="Pitluck S."/>
            <person name="Sims D."/>
            <person name="Brettin T."/>
            <person name="Detter J.C."/>
            <person name="Han C."/>
            <person name="Larimer F."/>
            <person name="Land M."/>
            <person name="Hauser L."/>
            <person name="Kyrpides N."/>
            <person name="Mikhailova N."/>
            <person name="Sayler G.S."/>
        </authorList>
    </citation>
    <scope>NUCLEOTIDE SEQUENCE [LARGE SCALE GENOMIC DNA]</scope>
    <source>
        <strain evidence="10">MZ1T</strain>
    </source>
</reference>
<dbReference type="GO" id="GO:0016829">
    <property type="term" value="F:lyase activity"/>
    <property type="evidence" value="ECO:0007669"/>
    <property type="project" value="UniProtKB-KW"/>
</dbReference>
<dbReference type="OrthoDB" id="9806536at2"/>
<evidence type="ECO:0000256" key="5">
    <source>
        <dbReference type="ARBA" id="ARBA00048470"/>
    </source>
</evidence>
<dbReference type="HOGENOM" id="CLU_112007_0_1_4"/>
<comment type="similarity">
    <text evidence="3">Belongs to the Ahb/Nir family.</text>
</comment>
<reference evidence="9 11" key="3">
    <citation type="submission" date="2018-09" db="EMBL/GenBank/DDBJ databases">
        <title>Metagenome Assembled Genomes from an Advanced Water Purification Facility.</title>
        <authorList>
            <person name="Stamps B.W."/>
            <person name="Spear J.R."/>
        </authorList>
    </citation>
    <scope>NUCLEOTIDE SEQUENCE [LARGE SCALE GENOMIC DNA]</scope>
    <source>
        <strain evidence="9">Bin_27_1</strain>
    </source>
</reference>
<keyword evidence="10" id="KW-1185">Reference proteome</keyword>
<feature type="domain" description="Siroheme decarboxylase NirL-like HTH" evidence="7">
    <location>
        <begin position="33"/>
        <end position="79"/>
    </location>
</feature>
<evidence type="ECO:0000256" key="4">
    <source>
        <dbReference type="ARBA" id="ARBA00023471"/>
    </source>
</evidence>
<comment type="pathway">
    <text evidence="2">Porphyrin-containing compound metabolism.</text>
</comment>
<sequence length="189" mass="20076">MVQGMSGNGALARADAQDAAGAGMDEAALAEFDRRLVLATQGGLPLVPRPYAALAETLGVAEGRVRERLAAMLADGRIRRIGAVPNHYAIGYTANGMSVWDIDAAVIDAVGERVGALDFVTHCYRRPRHLPDWPYNLFAMVHAASHEAALARVEEIAALIAAEFPGACRNRDVLFSSGILKKTGLRIGA</sequence>
<dbReference type="EMBL" id="SSFD01000213">
    <property type="protein sequence ID" value="TXH83367.1"/>
    <property type="molecule type" value="Genomic_DNA"/>
</dbReference>
<evidence type="ECO:0000313" key="10">
    <source>
        <dbReference type="Proteomes" id="UP000002186"/>
    </source>
</evidence>
<dbReference type="Proteomes" id="UP000321192">
    <property type="component" value="Unassembled WGS sequence"/>
</dbReference>
<dbReference type="InterPro" id="IPR053953">
    <property type="entry name" value="NirdL-like_HTH"/>
</dbReference>
<dbReference type="Gene3D" id="3.30.70.3460">
    <property type="match status" value="1"/>
</dbReference>
<dbReference type="InterPro" id="IPR040523">
    <property type="entry name" value="AsnC_trans_reg2"/>
</dbReference>
<evidence type="ECO:0000256" key="3">
    <source>
        <dbReference type="ARBA" id="ARBA00023457"/>
    </source>
</evidence>
<dbReference type="EMBL" id="CP001281">
    <property type="protein sequence ID" value="ACR01212.1"/>
    <property type="molecule type" value="Genomic_DNA"/>
</dbReference>
<dbReference type="KEGG" id="tmz:Tmz1t_2610"/>
<dbReference type="PANTHER" id="PTHR43413">
    <property type="entry name" value="TRANSCRIPTIONAL REGULATOR, ASNC FAMILY"/>
    <property type="match status" value="1"/>
</dbReference>
<gene>
    <name evidence="8" type="ordered locus">Tmz1t_2610</name>
    <name evidence="9" type="ORF">E6Q80_13635</name>
</gene>
<feature type="domain" description="Siroheme decarboxylase AsnC-like ligand binding" evidence="6">
    <location>
        <begin position="90"/>
        <end position="176"/>
    </location>
</feature>
<keyword evidence="1" id="KW-0456">Lyase</keyword>
<dbReference type="AlphaFoldDB" id="C4K9Y6"/>
<organism evidence="8 10">
    <name type="scientific">Thauera aminoaromatica</name>
    <dbReference type="NCBI Taxonomy" id="164330"/>
    <lineage>
        <taxon>Bacteria</taxon>
        <taxon>Pseudomonadati</taxon>
        <taxon>Pseudomonadota</taxon>
        <taxon>Betaproteobacteria</taxon>
        <taxon>Rhodocyclales</taxon>
        <taxon>Zoogloeaceae</taxon>
        <taxon>Thauera</taxon>
    </lineage>
</organism>
<dbReference type="Proteomes" id="UP000002186">
    <property type="component" value="Chromosome"/>
</dbReference>
<accession>C4K9Y6</accession>
<dbReference type="InterPro" id="IPR050684">
    <property type="entry name" value="HTH-Siroheme_Decarb"/>
</dbReference>
<evidence type="ECO:0000256" key="2">
    <source>
        <dbReference type="ARBA" id="ARBA00023444"/>
    </source>
</evidence>
<comment type="catalytic activity">
    <reaction evidence="5">
        <text>siroheme + 2 H(+) = 12,18-didecarboxysiroheme + 2 CO2</text>
        <dbReference type="Rhea" id="RHEA:19093"/>
        <dbReference type="ChEBI" id="CHEBI:15378"/>
        <dbReference type="ChEBI" id="CHEBI:16526"/>
        <dbReference type="ChEBI" id="CHEBI:60052"/>
        <dbReference type="ChEBI" id="CHEBI:140497"/>
        <dbReference type="EC" id="4.1.1.111"/>
    </reaction>
</comment>
<evidence type="ECO:0000256" key="1">
    <source>
        <dbReference type="ARBA" id="ARBA00023239"/>
    </source>
</evidence>
<proteinExistence type="inferred from homology"/>
<evidence type="ECO:0000313" key="8">
    <source>
        <dbReference type="EMBL" id="ACR01212.1"/>
    </source>
</evidence>